<keyword evidence="1" id="KW-0472">Membrane</keyword>
<evidence type="ECO:0000313" key="3">
    <source>
        <dbReference type="Proteomes" id="UP001059824"/>
    </source>
</evidence>
<evidence type="ECO:0000256" key="1">
    <source>
        <dbReference type="SAM" id="Phobius"/>
    </source>
</evidence>
<proteinExistence type="predicted"/>
<evidence type="ECO:0000313" key="2">
    <source>
        <dbReference type="EMBL" id="QHN42610.1"/>
    </source>
</evidence>
<accession>A0A857MPL4</accession>
<organism evidence="2 3">
    <name type="scientific">Candidatus Mycosynbacter amalyticus</name>
    <dbReference type="NCBI Taxonomy" id="2665156"/>
    <lineage>
        <taxon>Bacteria</taxon>
        <taxon>Candidatus Saccharimonadota</taxon>
        <taxon>Candidatus Saccharimonadota incertae sedis</taxon>
        <taxon>Candidatus Mycosynbacter</taxon>
    </lineage>
</organism>
<keyword evidence="1" id="KW-0812">Transmembrane</keyword>
<dbReference type="EMBL" id="CP045921">
    <property type="protein sequence ID" value="QHN42610.1"/>
    <property type="molecule type" value="Genomic_DNA"/>
</dbReference>
<dbReference type="RefSeq" id="WP_260764032.1">
    <property type="nucleotide sequence ID" value="NZ_CP045921.1"/>
</dbReference>
<gene>
    <name evidence="2" type="ORF">GII36_01940</name>
</gene>
<keyword evidence="3" id="KW-1185">Reference proteome</keyword>
<dbReference type="AlphaFoldDB" id="A0A857MPL4"/>
<feature type="transmembrane region" description="Helical" evidence="1">
    <location>
        <begin position="102"/>
        <end position="125"/>
    </location>
</feature>
<keyword evidence="1" id="KW-1133">Transmembrane helix</keyword>
<sequence>MICLFILRSLHVSLAEGSSMDNKLSPWLEDSGVAGYGYRGRDSLRVSHDTHDFPVQERKYERKQGNSIVRRLYAALSVLLRLPLVACKGDSALEEYYARRTWLLPVVLAIAVVGSVAFVMCVILWP</sequence>
<reference evidence="2" key="1">
    <citation type="journal article" date="2021" name="Nat. Microbiol.">
        <title>Cocultivation of an ultrasmall environmental parasitic bacterium with lytic ability against bacteria associated with wastewater foams.</title>
        <authorList>
            <person name="Batinovic S."/>
            <person name="Rose J.J.A."/>
            <person name="Ratcliffe J."/>
            <person name="Seviour R.J."/>
            <person name="Petrovski S."/>
        </authorList>
    </citation>
    <scope>NUCLEOTIDE SEQUENCE</scope>
    <source>
        <strain evidence="2">JR1</strain>
    </source>
</reference>
<name>A0A857MPL4_9BACT</name>
<protein>
    <submittedName>
        <fullName evidence="2">Uncharacterized protein</fullName>
    </submittedName>
</protein>
<dbReference type="KEGG" id="mama:GII36_01940"/>
<dbReference type="Proteomes" id="UP001059824">
    <property type="component" value="Chromosome"/>
</dbReference>